<feature type="transmembrane region" description="Helical" evidence="7">
    <location>
        <begin position="45"/>
        <end position="63"/>
    </location>
</feature>
<evidence type="ECO:0000313" key="9">
    <source>
        <dbReference type="EMBL" id="PGH57504.1"/>
    </source>
</evidence>
<evidence type="ECO:0000256" key="7">
    <source>
        <dbReference type="SAM" id="Phobius"/>
    </source>
</evidence>
<name>A0A2B8B882_9PROT</name>
<dbReference type="AlphaFoldDB" id="A0A2B8B882"/>
<feature type="transmembrane region" description="Helical" evidence="7">
    <location>
        <begin position="70"/>
        <end position="87"/>
    </location>
</feature>
<keyword evidence="5 7" id="KW-0472">Membrane</keyword>
<dbReference type="Pfam" id="PF13515">
    <property type="entry name" value="FUSC_2"/>
    <property type="match status" value="1"/>
</dbReference>
<proteinExistence type="inferred from homology"/>
<comment type="subcellular location">
    <subcellularLocation>
        <location evidence="1">Cell membrane</location>
        <topology evidence="1">Multi-pass membrane protein</topology>
    </subcellularLocation>
</comment>
<dbReference type="GO" id="GO:0005886">
    <property type="term" value="C:plasma membrane"/>
    <property type="evidence" value="ECO:0007669"/>
    <property type="project" value="UniProtKB-SubCell"/>
</dbReference>
<keyword evidence="2" id="KW-1003">Cell membrane</keyword>
<dbReference type="PANTHER" id="PTHR30509">
    <property type="entry name" value="P-HYDROXYBENZOIC ACID EFFLUX PUMP SUBUNIT-RELATED"/>
    <property type="match status" value="1"/>
</dbReference>
<dbReference type="EMBL" id="PDKW01000040">
    <property type="protein sequence ID" value="PGH57504.1"/>
    <property type="molecule type" value="Genomic_DNA"/>
</dbReference>
<evidence type="ECO:0000256" key="4">
    <source>
        <dbReference type="ARBA" id="ARBA00022989"/>
    </source>
</evidence>
<feature type="domain" description="Integral membrane bound transporter" evidence="8">
    <location>
        <begin position="33"/>
        <end position="158"/>
    </location>
</feature>
<keyword evidence="3 7" id="KW-0812">Transmembrane</keyword>
<evidence type="ECO:0000256" key="1">
    <source>
        <dbReference type="ARBA" id="ARBA00004651"/>
    </source>
</evidence>
<comment type="similarity">
    <text evidence="6">Belongs to the YccS/YhfK family.</text>
</comment>
<keyword evidence="4 7" id="KW-1133">Transmembrane helix</keyword>
<accession>A0A2B8B882</accession>
<gene>
    <name evidence="9" type="ORF">CRT60_13890</name>
</gene>
<dbReference type="OrthoDB" id="7254882at2"/>
<evidence type="ECO:0000259" key="8">
    <source>
        <dbReference type="Pfam" id="PF13515"/>
    </source>
</evidence>
<sequence>MSDWRSVAASWVTRNRSKLVHALRMTASTLATFALAEVLDLPQGFWAVITALIVTQSNVGGSLKAALDRFVGSLVGVAYGGAITMLIPHTDGLARAAALLAAVAPLSYLAAKSAGFRIAPITAIIVLLGSAGASLGPLSFATDRMLEVGLGCIVGILVSLLVVPARASRSVLDTAAEAARLMAEQLEALAVADDASQAVMNRLVVRTRQALTRLETLVGEAARERRSRLADMPDPDPLLRTLMRLRHDVVMLRRAVGEPRQDIADRDVCPDWTPVAAAGASTLRGLADALATGQPPDRSTALADALAGYRAGIDRTRAERRTRDMPTDWLWRMFGTGFALEQFRRNLDDLVERTADFAAHR</sequence>
<feature type="transmembrane region" description="Helical" evidence="7">
    <location>
        <begin position="118"/>
        <end position="140"/>
    </location>
</feature>
<reference evidence="10" key="1">
    <citation type="submission" date="2017-10" db="EMBL/GenBank/DDBJ databases">
        <authorList>
            <person name="Kravchenko I.K."/>
            <person name="Grouzdev D.S."/>
        </authorList>
    </citation>
    <scope>NUCLEOTIDE SEQUENCE [LARGE SCALE GENOMIC DNA]</scope>
    <source>
        <strain evidence="10">B2</strain>
    </source>
</reference>
<dbReference type="InterPro" id="IPR049453">
    <property type="entry name" value="Memb_transporter_dom"/>
</dbReference>
<evidence type="ECO:0000256" key="3">
    <source>
        <dbReference type="ARBA" id="ARBA00022692"/>
    </source>
</evidence>
<dbReference type="RefSeq" id="WP_098736953.1">
    <property type="nucleotide sequence ID" value="NZ_PDKW01000040.1"/>
</dbReference>
<protein>
    <submittedName>
        <fullName evidence="9">FUSC family protein</fullName>
    </submittedName>
</protein>
<evidence type="ECO:0000256" key="5">
    <source>
        <dbReference type="ARBA" id="ARBA00023136"/>
    </source>
</evidence>
<dbReference type="PANTHER" id="PTHR30509:SF9">
    <property type="entry name" value="MULTIDRUG RESISTANCE PROTEIN MDTO"/>
    <property type="match status" value="1"/>
</dbReference>
<keyword evidence="10" id="KW-1185">Reference proteome</keyword>
<comment type="caution">
    <text evidence="9">The sequence shown here is derived from an EMBL/GenBank/DDBJ whole genome shotgun (WGS) entry which is preliminary data.</text>
</comment>
<evidence type="ECO:0000256" key="6">
    <source>
        <dbReference type="ARBA" id="ARBA00043993"/>
    </source>
</evidence>
<dbReference type="Proteomes" id="UP000225379">
    <property type="component" value="Unassembled WGS sequence"/>
</dbReference>
<feature type="transmembrane region" description="Helical" evidence="7">
    <location>
        <begin position="146"/>
        <end position="163"/>
    </location>
</feature>
<feature type="transmembrane region" description="Helical" evidence="7">
    <location>
        <begin position="21"/>
        <end position="39"/>
    </location>
</feature>
<evidence type="ECO:0000313" key="10">
    <source>
        <dbReference type="Proteomes" id="UP000225379"/>
    </source>
</evidence>
<evidence type="ECO:0000256" key="2">
    <source>
        <dbReference type="ARBA" id="ARBA00022475"/>
    </source>
</evidence>
<organism evidence="9 10">
    <name type="scientific">Azospirillum palustre</name>
    <dbReference type="NCBI Taxonomy" id="2044885"/>
    <lineage>
        <taxon>Bacteria</taxon>
        <taxon>Pseudomonadati</taxon>
        <taxon>Pseudomonadota</taxon>
        <taxon>Alphaproteobacteria</taxon>
        <taxon>Rhodospirillales</taxon>
        <taxon>Azospirillaceae</taxon>
        <taxon>Azospirillum</taxon>
    </lineage>
</organism>
<feature type="transmembrane region" description="Helical" evidence="7">
    <location>
        <begin position="93"/>
        <end position="111"/>
    </location>
</feature>